<evidence type="ECO:0000313" key="11">
    <source>
        <dbReference type="Proteomes" id="UP000663845"/>
    </source>
</evidence>
<dbReference type="GO" id="GO:0010506">
    <property type="term" value="P:regulation of autophagy"/>
    <property type="evidence" value="ECO:0007669"/>
    <property type="project" value="InterPro"/>
</dbReference>
<evidence type="ECO:0000256" key="4">
    <source>
        <dbReference type="ARBA" id="ARBA00022840"/>
    </source>
</evidence>
<evidence type="ECO:0000259" key="7">
    <source>
        <dbReference type="PROSITE" id="PS50011"/>
    </source>
</evidence>
<evidence type="ECO:0000313" key="8">
    <source>
        <dbReference type="EMBL" id="CAF1175890.1"/>
    </source>
</evidence>
<dbReference type="EMBL" id="CAJOAZ010003473">
    <property type="protein sequence ID" value="CAF4009882.1"/>
    <property type="molecule type" value="Genomic_DNA"/>
</dbReference>
<keyword evidence="3" id="KW-0418">Kinase</keyword>
<evidence type="ECO:0000256" key="1">
    <source>
        <dbReference type="ARBA" id="ARBA00022679"/>
    </source>
</evidence>
<keyword evidence="2 5" id="KW-0547">Nucleotide-binding</keyword>
<evidence type="ECO:0000256" key="2">
    <source>
        <dbReference type="ARBA" id="ARBA00022741"/>
    </source>
</evidence>
<dbReference type="SMART" id="SM00220">
    <property type="entry name" value="S_TKc"/>
    <property type="match status" value="1"/>
</dbReference>
<dbReference type="InterPro" id="IPR008271">
    <property type="entry name" value="Ser/Thr_kinase_AS"/>
</dbReference>
<dbReference type="GO" id="GO:0005524">
    <property type="term" value="F:ATP binding"/>
    <property type="evidence" value="ECO:0007669"/>
    <property type="project" value="UniProtKB-UniRule"/>
</dbReference>
<dbReference type="GO" id="GO:0005776">
    <property type="term" value="C:autophagosome"/>
    <property type="evidence" value="ECO:0007669"/>
    <property type="project" value="TreeGrafter"/>
</dbReference>
<dbReference type="Gene3D" id="3.30.200.20">
    <property type="entry name" value="Phosphorylase Kinase, domain 1"/>
    <property type="match status" value="1"/>
</dbReference>
<dbReference type="GO" id="GO:0000422">
    <property type="term" value="P:autophagy of mitochondrion"/>
    <property type="evidence" value="ECO:0007669"/>
    <property type="project" value="TreeGrafter"/>
</dbReference>
<dbReference type="Pfam" id="PF00069">
    <property type="entry name" value="Pkinase"/>
    <property type="match status" value="1"/>
</dbReference>
<keyword evidence="6" id="KW-0723">Serine/threonine-protein kinase</keyword>
<dbReference type="InterPro" id="IPR017441">
    <property type="entry name" value="Protein_kinase_ATP_BS"/>
</dbReference>
<gene>
    <name evidence="8" type="ORF">JYZ213_LOCUS25492</name>
    <name evidence="10" type="ORF">OKA104_LOCUS35319</name>
    <name evidence="9" type="ORF">OXD698_LOCUS30034</name>
</gene>
<dbReference type="Proteomes" id="UP000663845">
    <property type="component" value="Unassembled WGS sequence"/>
</dbReference>
<dbReference type="InterPro" id="IPR000719">
    <property type="entry name" value="Prot_kinase_dom"/>
</dbReference>
<proteinExistence type="inferred from homology"/>
<dbReference type="GO" id="GO:0034045">
    <property type="term" value="C:phagophore assembly site membrane"/>
    <property type="evidence" value="ECO:0007669"/>
    <property type="project" value="TreeGrafter"/>
</dbReference>
<evidence type="ECO:0000313" key="9">
    <source>
        <dbReference type="EMBL" id="CAF4009882.1"/>
    </source>
</evidence>
<dbReference type="GO" id="GO:0042594">
    <property type="term" value="P:response to starvation"/>
    <property type="evidence" value="ECO:0007669"/>
    <property type="project" value="TreeGrafter"/>
</dbReference>
<dbReference type="EMBL" id="CAJNOG010000326">
    <property type="protein sequence ID" value="CAF1175890.1"/>
    <property type="molecule type" value="Genomic_DNA"/>
</dbReference>
<dbReference type="Proteomes" id="UP000663844">
    <property type="component" value="Unassembled WGS sequence"/>
</dbReference>
<evidence type="ECO:0000256" key="6">
    <source>
        <dbReference type="RuleBase" id="RU000304"/>
    </source>
</evidence>
<dbReference type="GO" id="GO:0061709">
    <property type="term" value="P:reticulophagy"/>
    <property type="evidence" value="ECO:0007669"/>
    <property type="project" value="TreeGrafter"/>
</dbReference>
<dbReference type="SUPFAM" id="SSF56112">
    <property type="entry name" value="Protein kinase-like (PK-like)"/>
    <property type="match status" value="1"/>
</dbReference>
<evidence type="ECO:0000313" key="10">
    <source>
        <dbReference type="EMBL" id="CAF4094188.1"/>
    </source>
</evidence>
<reference evidence="8" key="1">
    <citation type="submission" date="2021-02" db="EMBL/GenBank/DDBJ databases">
        <authorList>
            <person name="Nowell W R."/>
        </authorList>
    </citation>
    <scope>NUCLEOTIDE SEQUENCE</scope>
</reference>
<evidence type="ECO:0000256" key="5">
    <source>
        <dbReference type="PROSITE-ProRule" id="PRU10141"/>
    </source>
</evidence>
<dbReference type="PROSITE" id="PS50011">
    <property type="entry name" value="PROTEIN_KINASE_DOM"/>
    <property type="match status" value="1"/>
</dbReference>
<accession>A0A814UEX3</accession>
<comment type="similarity">
    <text evidence="6">Belongs to the protein kinase superfamily.</text>
</comment>
<dbReference type="GO" id="GO:0005829">
    <property type="term" value="C:cytosol"/>
    <property type="evidence" value="ECO:0007669"/>
    <property type="project" value="TreeGrafter"/>
</dbReference>
<dbReference type="PANTHER" id="PTHR24348">
    <property type="entry name" value="SERINE/THREONINE-PROTEIN KINASE UNC-51-RELATED"/>
    <property type="match status" value="1"/>
</dbReference>
<dbReference type="GO" id="GO:0000045">
    <property type="term" value="P:autophagosome assembly"/>
    <property type="evidence" value="ECO:0007669"/>
    <property type="project" value="TreeGrafter"/>
</dbReference>
<dbReference type="GO" id="GO:0034727">
    <property type="term" value="P:piecemeal microautophagy of the nucleus"/>
    <property type="evidence" value="ECO:0007669"/>
    <property type="project" value="TreeGrafter"/>
</dbReference>
<dbReference type="AlphaFoldDB" id="A0A814UEX3"/>
<dbReference type="InterPro" id="IPR045269">
    <property type="entry name" value="Atg1-like"/>
</dbReference>
<dbReference type="Gene3D" id="1.10.510.10">
    <property type="entry name" value="Transferase(Phosphotransferase) domain 1"/>
    <property type="match status" value="1"/>
</dbReference>
<keyword evidence="1" id="KW-0808">Transferase</keyword>
<dbReference type="PROSITE" id="PS00108">
    <property type="entry name" value="PROTEIN_KINASE_ST"/>
    <property type="match status" value="1"/>
</dbReference>
<keyword evidence="4 5" id="KW-0067">ATP-binding</keyword>
<organism evidence="8 11">
    <name type="scientific">Adineta steineri</name>
    <dbReference type="NCBI Taxonomy" id="433720"/>
    <lineage>
        <taxon>Eukaryota</taxon>
        <taxon>Metazoa</taxon>
        <taxon>Spiralia</taxon>
        <taxon>Gnathifera</taxon>
        <taxon>Rotifera</taxon>
        <taxon>Eurotatoria</taxon>
        <taxon>Bdelloidea</taxon>
        <taxon>Adinetida</taxon>
        <taxon>Adinetidae</taxon>
        <taxon>Adineta</taxon>
    </lineage>
</organism>
<feature type="domain" description="Protein kinase" evidence="7">
    <location>
        <begin position="1"/>
        <end position="269"/>
    </location>
</feature>
<dbReference type="PANTHER" id="PTHR24348:SF22">
    <property type="entry name" value="NON-SPECIFIC SERINE_THREONINE PROTEIN KINASE"/>
    <property type="match status" value="1"/>
</dbReference>
<feature type="binding site" evidence="5">
    <location>
        <position position="27"/>
    </location>
    <ligand>
        <name>ATP</name>
        <dbReference type="ChEBI" id="CHEBI:30616"/>
    </ligand>
</feature>
<name>A0A814UEX3_9BILA</name>
<dbReference type="Proteomes" id="UP000663881">
    <property type="component" value="Unassembled WGS sequence"/>
</dbReference>
<dbReference type="PROSITE" id="PS00107">
    <property type="entry name" value="PROTEIN_KINASE_ATP"/>
    <property type="match status" value="1"/>
</dbReference>
<evidence type="ECO:0000256" key="3">
    <source>
        <dbReference type="ARBA" id="ARBA00022777"/>
    </source>
</evidence>
<dbReference type="GO" id="GO:0004674">
    <property type="term" value="F:protein serine/threonine kinase activity"/>
    <property type="evidence" value="ECO:0007669"/>
    <property type="project" value="UniProtKB-KW"/>
</dbReference>
<dbReference type="EMBL" id="CAJOAY010005074">
    <property type="protein sequence ID" value="CAF4094188.1"/>
    <property type="molecule type" value="Genomic_DNA"/>
</dbReference>
<dbReference type="InterPro" id="IPR011009">
    <property type="entry name" value="Kinase-like_dom_sf"/>
</dbReference>
<protein>
    <recommendedName>
        <fullName evidence="7">Protein kinase domain-containing protein</fullName>
    </recommendedName>
</protein>
<sequence>MVRRLGGGAFGSVWSATTSRGHSAAVKAIDISGRSGNQFDATTLMESFEKEIKMAYRMRKETRHVVTIFGFDFDMAKGLALMAMELGGDTLTVRIEKLHAMKDMQRLNLDTAEMTPVTDYISPRDRKNIWIQLANIVQILHRHHIVHRDMKPDNLVFFGHIMKIVDLGIAQKVVRGSDANGSGIGTPYFSAPECFTTGAQISPKADIWSAGAILYNMTYGDVPKEESSRPPNGQRPTHSRHVADVLNRTLQYEAHQRATHAWLARHPYTSSPSAL</sequence>
<comment type="caution">
    <text evidence="8">The sequence shown here is derived from an EMBL/GenBank/DDBJ whole genome shotgun (WGS) entry which is preliminary data.</text>
</comment>